<evidence type="ECO:0000256" key="2">
    <source>
        <dbReference type="ARBA" id="ARBA00005648"/>
    </source>
</evidence>
<sequence length="446" mass="48740">MKSTGLSLRRGPSVKAAGSGKGLLDADLGATRRKLARFDLLPKVEHDVEVRTSSGGIVSMVTAALVLVLVMGELRTYISAGFTEKIEVDTTLREKLQINVNLTFHALACSQVELIAMDTTGEHHVDMDASVEKIAVSHGSQKEKNAAKAACNDCFGAGDPGRCCNTCTELLEAYIEMNWDVEDILSKAPQCEHEREQGLEPLDILDSARAPDHGCNVAAVLQVNKVGGNFHVALGHGKSVQGRLLHQFSPAQLPFFNTSHTIHELWFGSTKLPHAPQPPLESRSQIIDPHMAQTGAFQYFIEIVPTEHHSKRFYQYTSTEQFTLIGESVEKIEERRKEAEKEEKEARAREEAAGPDAVDDDGTPLVSISEKRRHARTGHGHAQPAAISQLPGVFFVYDVSPFTIVRVDRIMSMTQLLVDLLAIVGGTVAFSKFLDGSLAKVLCKGI</sequence>
<evidence type="ECO:0000256" key="5">
    <source>
        <dbReference type="ARBA" id="ARBA00023136"/>
    </source>
</evidence>
<comment type="caution">
    <text evidence="9">The sequence shown here is derived from an EMBL/GenBank/DDBJ whole genome shotgun (WGS) entry which is preliminary data.</text>
</comment>
<dbReference type="Pfam" id="PF13850">
    <property type="entry name" value="ERGIC_N"/>
    <property type="match status" value="1"/>
</dbReference>
<proteinExistence type="inferred from homology"/>
<feature type="domain" description="Endoplasmic reticulum vesicle transporter N-terminal" evidence="8">
    <location>
        <begin position="35"/>
        <end position="124"/>
    </location>
</feature>
<name>A0A2R5G313_9STRA</name>
<dbReference type="PANTHER" id="PTHR10984:SF25">
    <property type="entry name" value="ENDOPLASMIC RETICULUM-GOLGI INTERMEDIATE COMPARTMENT PROTEIN 3"/>
    <property type="match status" value="1"/>
</dbReference>
<keyword evidence="5" id="KW-0472">Membrane</keyword>
<evidence type="ECO:0000313" key="10">
    <source>
        <dbReference type="Proteomes" id="UP000241890"/>
    </source>
</evidence>
<dbReference type="InParanoid" id="A0A2R5G313"/>
<keyword evidence="3" id="KW-0812">Transmembrane</keyword>
<feature type="compositionally biased region" description="Basic and acidic residues" evidence="6">
    <location>
        <begin position="335"/>
        <end position="352"/>
    </location>
</feature>
<keyword evidence="10" id="KW-1185">Reference proteome</keyword>
<dbReference type="InterPro" id="IPR039542">
    <property type="entry name" value="Erv_N"/>
</dbReference>
<dbReference type="AlphaFoldDB" id="A0A2R5G313"/>
<protein>
    <submittedName>
        <fullName evidence="9">Endoplasmic reticulum-Golgi intermediate compartment protein 3</fullName>
    </submittedName>
</protein>
<dbReference type="OrthoDB" id="270930at2759"/>
<evidence type="ECO:0000256" key="3">
    <source>
        <dbReference type="ARBA" id="ARBA00022692"/>
    </source>
</evidence>
<dbReference type="GO" id="GO:0005783">
    <property type="term" value="C:endoplasmic reticulum"/>
    <property type="evidence" value="ECO:0007669"/>
    <property type="project" value="TreeGrafter"/>
</dbReference>
<dbReference type="PANTHER" id="PTHR10984">
    <property type="entry name" value="ENDOPLASMIC RETICULUM-GOLGI INTERMEDIATE COMPARTMENT PROTEIN"/>
    <property type="match status" value="1"/>
</dbReference>
<evidence type="ECO:0000259" key="7">
    <source>
        <dbReference type="Pfam" id="PF07970"/>
    </source>
</evidence>
<keyword evidence="4" id="KW-1133">Transmembrane helix</keyword>
<reference evidence="9 10" key="1">
    <citation type="submission" date="2017-12" db="EMBL/GenBank/DDBJ databases">
        <title>Sequencing, de novo assembly and annotation of complete genome of a new Thraustochytrid species, strain FCC1311.</title>
        <authorList>
            <person name="Sedici K."/>
            <person name="Godart F."/>
            <person name="Aiese Cigliano R."/>
            <person name="Sanseverino W."/>
            <person name="Barakat M."/>
            <person name="Ortet P."/>
            <person name="Marechal E."/>
            <person name="Cagnac O."/>
            <person name="Amato A."/>
        </authorList>
    </citation>
    <scope>NUCLEOTIDE SEQUENCE [LARGE SCALE GENOMIC DNA]</scope>
</reference>
<evidence type="ECO:0000313" key="9">
    <source>
        <dbReference type="EMBL" id="GBG25416.1"/>
    </source>
</evidence>
<dbReference type="GO" id="GO:0016020">
    <property type="term" value="C:membrane"/>
    <property type="evidence" value="ECO:0007669"/>
    <property type="project" value="UniProtKB-SubCell"/>
</dbReference>
<dbReference type="Proteomes" id="UP000241890">
    <property type="component" value="Unassembled WGS sequence"/>
</dbReference>
<dbReference type="Pfam" id="PF07970">
    <property type="entry name" value="COPIIcoated_ERV"/>
    <property type="match status" value="1"/>
</dbReference>
<feature type="region of interest" description="Disordered" evidence="6">
    <location>
        <begin position="335"/>
        <end position="363"/>
    </location>
</feature>
<evidence type="ECO:0000256" key="4">
    <source>
        <dbReference type="ARBA" id="ARBA00022989"/>
    </source>
</evidence>
<organism evidence="9 10">
    <name type="scientific">Hondaea fermentalgiana</name>
    <dbReference type="NCBI Taxonomy" id="2315210"/>
    <lineage>
        <taxon>Eukaryota</taxon>
        <taxon>Sar</taxon>
        <taxon>Stramenopiles</taxon>
        <taxon>Bigyra</taxon>
        <taxon>Labyrinthulomycetes</taxon>
        <taxon>Thraustochytrida</taxon>
        <taxon>Thraustochytriidae</taxon>
        <taxon>Hondaea</taxon>
    </lineage>
</organism>
<evidence type="ECO:0000259" key="8">
    <source>
        <dbReference type="Pfam" id="PF13850"/>
    </source>
</evidence>
<feature type="region of interest" description="Disordered" evidence="6">
    <location>
        <begin position="1"/>
        <end position="20"/>
    </location>
</feature>
<evidence type="ECO:0000256" key="1">
    <source>
        <dbReference type="ARBA" id="ARBA00004141"/>
    </source>
</evidence>
<comment type="similarity">
    <text evidence="2">Belongs to the ERGIC family.</text>
</comment>
<dbReference type="InterPro" id="IPR012936">
    <property type="entry name" value="Erv_C"/>
</dbReference>
<gene>
    <name evidence="9" type="ORF">FCC1311_016342</name>
</gene>
<dbReference type="EMBL" id="BEYU01000012">
    <property type="protein sequence ID" value="GBG25416.1"/>
    <property type="molecule type" value="Genomic_DNA"/>
</dbReference>
<feature type="domain" description="Endoplasmic reticulum vesicle transporter C-terminal" evidence="7">
    <location>
        <begin position="154"/>
        <end position="435"/>
    </location>
</feature>
<evidence type="ECO:0000256" key="6">
    <source>
        <dbReference type="SAM" id="MobiDB-lite"/>
    </source>
</evidence>
<dbReference type="GO" id="GO:0030134">
    <property type="term" value="C:COPII-coated ER to Golgi transport vesicle"/>
    <property type="evidence" value="ECO:0007669"/>
    <property type="project" value="TreeGrafter"/>
</dbReference>
<comment type="subcellular location">
    <subcellularLocation>
        <location evidence="1">Membrane</location>
        <topology evidence="1">Multi-pass membrane protein</topology>
    </subcellularLocation>
</comment>
<accession>A0A2R5G313</accession>
<dbReference type="InterPro" id="IPR045888">
    <property type="entry name" value="Erv"/>
</dbReference>